<accession>A0A8X7SXD3</accession>
<dbReference type="Proteomes" id="UP000077684">
    <property type="component" value="Unassembled WGS sequence"/>
</dbReference>
<keyword evidence="1" id="KW-0732">Signal</keyword>
<comment type="caution">
    <text evidence="2">The sequence shown here is derived from an EMBL/GenBank/DDBJ whole genome shotgun (WGS) entry which is preliminary data.</text>
</comment>
<evidence type="ECO:0000313" key="2">
    <source>
        <dbReference type="EMBL" id="KAE8247930.1"/>
    </source>
</evidence>
<dbReference type="GO" id="GO:0042729">
    <property type="term" value="C:DASH complex"/>
    <property type="evidence" value="ECO:0007669"/>
    <property type="project" value="InterPro"/>
</dbReference>
<dbReference type="EMBL" id="LWDE02000410">
    <property type="protein sequence ID" value="KAE8247930.1"/>
    <property type="molecule type" value="Genomic_DNA"/>
</dbReference>
<feature type="signal peptide" evidence="1">
    <location>
        <begin position="1"/>
        <end position="23"/>
    </location>
</feature>
<reference evidence="2" key="2">
    <citation type="journal article" date="2019" name="IMA Fungus">
        <title>Genome sequencing and comparison of five Tilletia species to identify candidate genes for the detection of regulated species infecting wheat.</title>
        <authorList>
            <person name="Nguyen H.D.T."/>
            <person name="Sultana T."/>
            <person name="Kesanakurti P."/>
            <person name="Hambleton S."/>
        </authorList>
    </citation>
    <scope>NUCLEOTIDE SEQUENCE</scope>
    <source>
        <strain evidence="2">DAOMC 236426</strain>
    </source>
</reference>
<evidence type="ECO:0000256" key="1">
    <source>
        <dbReference type="SAM" id="SignalP"/>
    </source>
</evidence>
<keyword evidence="3" id="KW-1185">Reference proteome</keyword>
<dbReference type="Pfam" id="PF08287">
    <property type="entry name" value="DASH_Spc19"/>
    <property type="match status" value="1"/>
</dbReference>
<reference evidence="2" key="1">
    <citation type="submission" date="2016-04" db="EMBL/GenBank/DDBJ databases">
        <authorList>
            <person name="Nguyen H.D."/>
            <person name="Samba Siva P."/>
            <person name="Cullis J."/>
            <person name="Levesque C.A."/>
            <person name="Hambleton S."/>
        </authorList>
    </citation>
    <scope>NUCLEOTIDE SEQUENCE</scope>
    <source>
        <strain evidence="2">DAOMC 236426</strain>
    </source>
</reference>
<gene>
    <name evidence="2" type="ORF">A4X06_0g4080</name>
</gene>
<dbReference type="GO" id="GO:0005876">
    <property type="term" value="C:spindle microtubule"/>
    <property type="evidence" value="ECO:0007669"/>
    <property type="project" value="InterPro"/>
</dbReference>
<protein>
    <recommendedName>
        <fullName evidence="4">Outer kinetochore protein SPC19</fullName>
    </recommendedName>
</protein>
<proteinExistence type="predicted"/>
<dbReference type="GO" id="GO:0008608">
    <property type="term" value="P:attachment of spindle microtubules to kinetochore"/>
    <property type="evidence" value="ECO:0007669"/>
    <property type="project" value="InterPro"/>
</dbReference>
<evidence type="ECO:0000313" key="3">
    <source>
        <dbReference type="Proteomes" id="UP000077684"/>
    </source>
</evidence>
<name>A0A8X7SXD3_9BASI</name>
<dbReference type="AlphaFoldDB" id="A0A8X7SXD3"/>
<dbReference type="InterPro" id="IPR013251">
    <property type="entry name" value="DASH_Spc19"/>
</dbReference>
<feature type="chain" id="PRO_5036476783" description="Outer kinetochore protein SPC19" evidence="1">
    <location>
        <begin position="24"/>
        <end position="82"/>
    </location>
</feature>
<organism evidence="2 3">
    <name type="scientific">Tilletia controversa</name>
    <name type="common">dwarf bunt fungus</name>
    <dbReference type="NCBI Taxonomy" id="13291"/>
    <lineage>
        <taxon>Eukaryota</taxon>
        <taxon>Fungi</taxon>
        <taxon>Dikarya</taxon>
        <taxon>Basidiomycota</taxon>
        <taxon>Ustilaginomycotina</taxon>
        <taxon>Exobasidiomycetes</taxon>
        <taxon>Tilletiales</taxon>
        <taxon>Tilletiaceae</taxon>
        <taxon>Tilletia</taxon>
    </lineage>
</organism>
<evidence type="ECO:0008006" key="4">
    <source>
        <dbReference type="Google" id="ProtNLM"/>
    </source>
</evidence>
<sequence>MSFGGTCSFFLIPLTTFVKYTQLASLQACTYSLETANQTVALSVETLREATADFPRLAVALANKKVSFSPSPSFTLGSLSSS</sequence>